<proteinExistence type="predicted"/>
<accession>A0ABT3KV85</accession>
<name>A0ABT3KV85_9BURK</name>
<dbReference type="EMBL" id="QZCW01000002">
    <property type="protein sequence ID" value="MCW5322248.1"/>
    <property type="molecule type" value="Genomic_DNA"/>
</dbReference>
<protein>
    <submittedName>
        <fullName evidence="2">Carboxypeptidase regulatory-like domain-containing protein</fullName>
    </submittedName>
</protein>
<reference evidence="3" key="1">
    <citation type="submission" date="2023-07" db="EMBL/GenBank/DDBJ databases">
        <title>Verminephrobacter genomes.</title>
        <authorList>
            <person name="Lund M.B."/>
        </authorList>
    </citation>
    <scope>NUCLEOTIDE SEQUENCE [LARGE SCALE GENOMIC DNA]</scope>
    <source>
        <strain evidence="3">AtM5-05</strain>
    </source>
</reference>
<evidence type="ECO:0000256" key="1">
    <source>
        <dbReference type="SAM" id="MobiDB-lite"/>
    </source>
</evidence>
<organism evidence="2 3">
    <name type="scientific">Verminephrobacter aporrectodeae subsp. tuberculatae</name>
    <dbReference type="NCBI Taxonomy" id="1110392"/>
    <lineage>
        <taxon>Bacteria</taxon>
        <taxon>Pseudomonadati</taxon>
        <taxon>Pseudomonadota</taxon>
        <taxon>Betaproteobacteria</taxon>
        <taxon>Burkholderiales</taxon>
        <taxon>Comamonadaceae</taxon>
        <taxon>Verminephrobacter</taxon>
    </lineage>
</organism>
<feature type="region of interest" description="Disordered" evidence="1">
    <location>
        <begin position="158"/>
        <end position="200"/>
    </location>
</feature>
<evidence type="ECO:0000313" key="2">
    <source>
        <dbReference type="EMBL" id="MCW5322248.1"/>
    </source>
</evidence>
<gene>
    <name evidence="2" type="ORF">D5039_14125</name>
</gene>
<keyword evidence="3" id="KW-1185">Reference proteome</keyword>
<feature type="region of interest" description="Disordered" evidence="1">
    <location>
        <begin position="360"/>
        <end position="380"/>
    </location>
</feature>
<evidence type="ECO:0000313" key="3">
    <source>
        <dbReference type="Proteomes" id="UP001208935"/>
    </source>
</evidence>
<feature type="compositionally biased region" description="Polar residues" evidence="1">
    <location>
        <begin position="160"/>
        <end position="179"/>
    </location>
</feature>
<comment type="caution">
    <text evidence="2">The sequence shown here is derived from an EMBL/GenBank/DDBJ whole genome shotgun (WGS) entry which is preliminary data.</text>
</comment>
<dbReference type="Proteomes" id="UP001208935">
    <property type="component" value="Unassembled WGS sequence"/>
</dbReference>
<sequence length="380" mass="40589">MVKLKDFWSFNPEDSSLSISGPAMQQILGMLPKGDFALALNLSSRANGKSFTANYYTRVKKADARLSGKLLSQQGDPVSSLAGRKILLEGIHTQMRAVAVLDANGAFAFERVLPDVYFLTLSDLDYPNAIRTSFPIYEDSTQVQVSMVVPPGLGVDTGAKTATKQTPPGSLDARSSVTQDGKGPTARSIPATKRSAPSAPLSAEGVNRAVFSATAVEQDQPVNKKIDFKVPAGTESVGVKITVFSEESLLNPILSASEVEQLIKKYEQSRESPPAKKKYSDSWSYSVVGLPDTDIQLSASGLANKLEYDAQGRMTKTMCVDVAKQTKNAALNISGSVGATNIGDKLLPITTTVELTLECRKPKSSSAKSGRPLDQAIRPA</sequence>